<dbReference type="InterPro" id="IPR000014">
    <property type="entry name" value="PAS"/>
</dbReference>
<dbReference type="InterPro" id="IPR043128">
    <property type="entry name" value="Rev_trsase/Diguanyl_cyclase"/>
</dbReference>
<dbReference type="CDD" id="cd01949">
    <property type="entry name" value="GGDEF"/>
    <property type="match status" value="1"/>
</dbReference>
<dbReference type="PANTHER" id="PTHR46663:SF2">
    <property type="entry name" value="GGDEF DOMAIN-CONTAINING PROTEIN"/>
    <property type="match status" value="1"/>
</dbReference>
<evidence type="ECO:0000259" key="2">
    <source>
        <dbReference type="PROSITE" id="PS50113"/>
    </source>
</evidence>
<dbReference type="PANTHER" id="PTHR46663">
    <property type="entry name" value="DIGUANYLATE CYCLASE DGCT-RELATED"/>
    <property type="match status" value="1"/>
</dbReference>
<keyword evidence="1" id="KW-0812">Transmembrane</keyword>
<dbReference type="InterPro" id="IPR052163">
    <property type="entry name" value="DGC-Regulatory_Protein"/>
</dbReference>
<dbReference type="AlphaFoldDB" id="A0A437JTI5"/>
<feature type="transmembrane region" description="Helical" evidence="1">
    <location>
        <begin position="318"/>
        <end position="340"/>
    </location>
</feature>
<keyword evidence="5" id="KW-1185">Reference proteome</keyword>
<dbReference type="GO" id="GO:0003824">
    <property type="term" value="F:catalytic activity"/>
    <property type="evidence" value="ECO:0007669"/>
    <property type="project" value="UniProtKB-ARBA"/>
</dbReference>
<feature type="domain" description="GGDEF" evidence="3">
    <location>
        <begin position="550"/>
        <end position="683"/>
    </location>
</feature>
<feature type="transmembrane region" description="Helical" evidence="1">
    <location>
        <begin position="40"/>
        <end position="63"/>
    </location>
</feature>
<protein>
    <submittedName>
        <fullName evidence="4">Diguanylate cyclase</fullName>
    </submittedName>
</protein>
<dbReference type="SUPFAM" id="SSF55073">
    <property type="entry name" value="Nucleotide cyclase"/>
    <property type="match status" value="1"/>
</dbReference>
<sequence length="692" mass="74647">MDADLFFDDSAPAPASTRWQRLRLALTGWQMPPWLGSLKLRLMVGSLAALLLSLLGVTALMAYHVEQGILAQAQARSAAEVSHAAEQVGQGLDRMFDQLSRFAGSVPASAWNDQDRLAATLAREVLPQSPMSSVFAGVPGRGNWAYADTAGTRRLETQADDLAVVQQAVDTGRPMLSPPLRGRISGEPVVVLVHPVHREGQVVGVIGGTLRLASRDIWASLQALPSSLQGEGWFLTDGAGRLLAHATRERVAGSMVDDAGLSAAWQHLQQTGSSRAPVAWGDGATLHAVATVPGHGWLVWTNTTRAELLAPLHQARHWVLLEAAMVACGFTLVLGAFLRWQLRPLHRLERHARAMLAGETRGDWPQADGEIGRLARTLHHLWAERTQMESFNAQVLQKLGSVMAAAPVGLAFTRNQSFELVSEELCRLLGRHQDDILGQRTQTIFASNEDYAALGPMVAAAFASGQPYSGEWPMLRADGSRFWGLLRARPVAPEDPAAGTIWSLNDVSEQVAARRQLEHAAHHDALTGVVNRQGFEGALQALFDAQPGSRPASLVMIDLDHFKPINDTAGHAAGDAMLVAVAQAIGSRVRATDIVVRLGGDEFALLLPHCPHERALGVAEKVREAIADLALTWEAHTLRVGASLGVAELGEHHESAAQWMAQADAACYEAKRQGRGRVRLARPELKVMQGGR</sequence>
<dbReference type="Gene3D" id="6.10.340.10">
    <property type="match status" value="1"/>
</dbReference>
<dbReference type="OrthoDB" id="8929028at2"/>
<keyword evidence="1" id="KW-1133">Transmembrane helix</keyword>
<dbReference type="EMBL" id="SACT01000005">
    <property type="protein sequence ID" value="RVT50479.1"/>
    <property type="molecule type" value="Genomic_DNA"/>
</dbReference>
<dbReference type="CDD" id="cd18773">
    <property type="entry name" value="PDC1_HK_sensor"/>
    <property type="match status" value="1"/>
</dbReference>
<dbReference type="InterPro" id="IPR000700">
    <property type="entry name" value="PAS-assoc_C"/>
</dbReference>
<dbReference type="CDD" id="cd00130">
    <property type="entry name" value="PAS"/>
    <property type="match status" value="1"/>
</dbReference>
<dbReference type="Pfam" id="PF00990">
    <property type="entry name" value="GGDEF"/>
    <property type="match status" value="1"/>
</dbReference>
<dbReference type="Gene3D" id="3.30.450.20">
    <property type="entry name" value="PAS domain"/>
    <property type="match status" value="2"/>
</dbReference>
<dbReference type="SUPFAM" id="SSF55785">
    <property type="entry name" value="PYP-like sensor domain (PAS domain)"/>
    <property type="match status" value="1"/>
</dbReference>
<feature type="domain" description="PAC" evidence="2">
    <location>
        <begin position="468"/>
        <end position="519"/>
    </location>
</feature>
<evidence type="ECO:0000313" key="4">
    <source>
        <dbReference type="EMBL" id="RVT50479.1"/>
    </source>
</evidence>
<keyword evidence="1" id="KW-0472">Membrane</keyword>
<dbReference type="SMART" id="SM00267">
    <property type="entry name" value="GGDEF"/>
    <property type="match status" value="1"/>
</dbReference>
<dbReference type="NCBIfam" id="TIGR00229">
    <property type="entry name" value="sensory_box"/>
    <property type="match status" value="1"/>
</dbReference>
<proteinExistence type="predicted"/>
<dbReference type="RefSeq" id="WP_128199306.1">
    <property type="nucleotide sequence ID" value="NZ_SACT01000005.1"/>
</dbReference>
<gene>
    <name evidence="4" type="ORF">ENE75_15865</name>
</gene>
<evidence type="ECO:0000313" key="5">
    <source>
        <dbReference type="Proteomes" id="UP000288178"/>
    </source>
</evidence>
<comment type="caution">
    <text evidence="4">The sequence shown here is derived from an EMBL/GenBank/DDBJ whole genome shotgun (WGS) entry which is preliminary data.</text>
</comment>
<dbReference type="InterPro" id="IPR035965">
    <property type="entry name" value="PAS-like_dom_sf"/>
</dbReference>
<evidence type="ECO:0000259" key="3">
    <source>
        <dbReference type="PROSITE" id="PS50887"/>
    </source>
</evidence>
<reference evidence="4 5" key="1">
    <citation type="submission" date="2019-01" db="EMBL/GenBank/DDBJ databases">
        <authorList>
            <person name="Chen W.-M."/>
        </authorList>
    </citation>
    <scope>NUCLEOTIDE SEQUENCE [LARGE SCALE GENOMIC DNA]</scope>
    <source>
        <strain evidence="4 5">ICH-3</strain>
    </source>
</reference>
<name>A0A437JTI5_9BURK</name>
<dbReference type="FunFam" id="3.30.70.270:FF:000001">
    <property type="entry name" value="Diguanylate cyclase domain protein"/>
    <property type="match status" value="1"/>
</dbReference>
<organism evidence="4 5">
    <name type="scientific">Rubrivivax albus</name>
    <dbReference type="NCBI Taxonomy" id="2499835"/>
    <lineage>
        <taxon>Bacteria</taxon>
        <taxon>Pseudomonadati</taxon>
        <taxon>Pseudomonadota</taxon>
        <taxon>Betaproteobacteria</taxon>
        <taxon>Burkholderiales</taxon>
        <taxon>Sphaerotilaceae</taxon>
        <taxon>Rubrivivax</taxon>
    </lineage>
</organism>
<dbReference type="Gene3D" id="3.30.70.270">
    <property type="match status" value="1"/>
</dbReference>
<dbReference type="PROSITE" id="PS50113">
    <property type="entry name" value="PAC"/>
    <property type="match status" value="1"/>
</dbReference>
<dbReference type="Proteomes" id="UP000288178">
    <property type="component" value="Unassembled WGS sequence"/>
</dbReference>
<dbReference type="Pfam" id="PF13426">
    <property type="entry name" value="PAS_9"/>
    <property type="match status" value="1"/>
</dbReference>
<dbReference type="InterPro" id="IPR029787">
    <property type="entry name" value="Nucleotide_cyclase"/>
</dbReference>
<dbReference type="PROSITE" id="PS50887">
    <property type="entry name" value="GGDEF"/>
    <property type="match status" value="1"/>
</dbReference>
<evidence type="ECO:0000256" key="1">
    <source>
        <dbReference type="SAM" id="Phobius"/>
    </source>
</evidence>
<dbReference type="NCBIfam" id="TIGR00254">
    <property type="entry name" value="GGDEF"/>
    <property type="match status" value="1"/>
</dbReference>
<accession>A0A437JTI5</accession>
<dbReference type="InterPro" id="IPR000160">
    <property type="entry name" value="GGDEF_dom"/>
</dbReference>